<dbReference type="InterPro" id="IPR023827">
    <property type="entry name" value="Peptidase_S8_Asp-AS"/>
</dbReference>
<feature type="domain" description="Peptidase S8/S53" evidence="7">
    <location>
        <begin position="96"/>
        <end position="290"/>
    </location>
</feature>
<proteinExistence type="inferred from homology"/>
<keyword evidence="3 6" id="KW-0378">Hydrolase</keyword>
<reference evidence="8 9" key="1">
    <citation type="submission" date="2016-10" db="EMBL/GenBank/DDBJ databases">
        <authorList>
            <person name="de Groot N.N."/>
        </authorList>
    </citation>
    <scope>NUCLEOTIDE SEQUENCE [LARGE SCALE GENOMIC DNA]</scope>
    <source>
        <strain evidence="8 9">DSM 1283</strain>
    </source>
</reference>
<dbReference type="SUPFAM" id="SSF52743">
    <property type="entry name" value="Subtilisin-like"/>
    <property type="match status" value="1"/>
</dbReference>
<sequence>MDLECRERIYSEDYFDLLIEYGRYLGELQANPNLCYTIINITHAAVYYPIAELPSNFLQIYGYGAIPSCFGLLDMLSLEASGVRRVRSIPALDLRGGGVLVGIIDTGIDYTHPAFVNADGTSKILSIWDQTIITDNTPEGFFYGTEYTRAQINEALASENPLSIVPSVDEDGHGTFLSGIMVGNPDEANNFSGVVPDSELVVVKLKPAKNNLKEFFSIPPEAQCYQETDLLLGLKYLNRVAESLHRPMSIVIGLGTTQGGHDERGALSSSVSRVADYAGISISVAAGNEGTSRLHYLGTIPNNEEYNTVELRVGPNEYGFSMELWGDAPNTYSLDILSPSGEYIPRIPARFGESREIRFIFEETVILLDYQLVEAQTGDELILLRFRRPAEGIWRFRVYGSGPLERRFHIWMPLQSFLTSETYFPEASPDYTLTSPGNAVVPIVVTAYNIANQSLYLQASRGYTRTNAINPNFAAPGVNLIGPALNNQYTTFSGTSVAAAHTAGIAAMLLEWGVVRRNHILMDSVDIKNLLIRGAIRDPNIVYPNREWGYGILDIYSTFLNLRGDF</sequence>
<dbReference type="PANTHER" id="PTHR43806">
    <property type="entry name" value="PEPTIDASE S8"/>
    <property type="match status" value="1"/>
</dbReference>
<dbReference type="PROSITE" id="PS00136">
    <property type="entry name" value="SUBTILASE_ASP"/>
    <property type="match status" value="1"/>
</dbReference>
<organism evidence="8 9">
    <name type="scientific">Anaerocolumna aminovalerica</name>
    <dbReference type="NCBI Taxonomy" id="1527"/>
    <lineage>
        <taxon>Bacteria</taxon>
        <taxon>Bacillati</taxon>
        <taxon>Bacillota</taxon>
        <taxon>Clostridia</taxon>
        <taxon>Lachnospirales</taxon>
        <taxon>Lachnospiraceae</taxon>
        <taxon>Anaerocolumna</taxon>
    </lineage>
</organism>
<dbReference type="InterPro" id="IPR000209">
    <property type="entry name" value="Peptidase_S8/S53_dom"/>
</dbReference>
<keyword evidence="9" id="KW-1185">Reference proteome</keyword>
<dbReference type="InterPro" id="IPR050131">
    <property type="entry name" value="Peptidase_S8_subtilisin-like"/>
</dbReference>
<dbReference type="PANTHER" id="PTHR43806:SF11">
    <property type="entry name" value="CEREVISIN-RELATED"/>
    <property type="match status" value="1"/>
</dbReference>
<protein>
    <submittedName>
        <fullName evidence="8">Subtilase family protein</fullName>
    </submittedName>
</protein>
<gene>
    <name evidence="8" type="ORF">SAMN04489757_14420</name>
</gene>
<keyword evidence="4 6" id="KW-0720">Serine protease</keyword>
<dbReference type="GO" id="GO:0004252">
    <property type="term" value="F:serine-type endopeptidase activity"/>
    <property type="evidence" value="ECO:0007669"/>
    <property type="project" value="UniProtKB-UniRule"/>
</dbReference>
<dbReference type="InterPro" id="IPR036852">
    <property type="entry name" value="Peptidase_S8/S53_dom_sf"/>
</dbReference>
<dbReference type="InterPro" id="IPR034045">
    <property type="entry name" value="Pep_S8_CspA-like"/>
</dbReference>
<dbReference type="STRING" id="1527.SAMN04489757_14420"/>
<dbReference type="CDD" id="cd07478">
    <property type="entry name" value="Peptidases_S8_CspA-like"/>
    <property type="match status" value="1"/>
</dbReference>
<evidence type="ECO:0000256" key="4">
    <source>
        <dbReference type="ARBA" id="ARBA00022825"/>
    </source>
</evidence>
<evidence type="ECO:0000256" key="1">
    <source>
        <dbReference type="ARBA" id="ARBA00011073"/>
    </source>
</evidence>
<dbReference type="AlphaFoldDB" id="A0A1I5IG38"/>
<dbReference type="EMBL" id="FOWD01000044">
    <property type="protein sequence ID" value="SFO59517.1"/>
    <property type="molecule type" value="Genomic_DNA"/>
</dbReference>
<evidence type="ECO:0000313" key="9">
    <source>
        <dbReference type="Proteomes" id="UP000198806"/>
    </source>
</evidence>
<dbReference type="Proteomes" id="UP000198806">
    <property type="component" value="Unassembled WGS sequence"/>
</dbReference>
<dbReference type="OrthoDB" id="9762689at2"/>
<dbReference type="Pfam" id="PF00082">
    <property type="entry name" value="Peptidase_S8"/>
    <property type="match status" value="2"/>
</dbReference>
<feature type="active site" description="Charge relay system" evidence="5 6">
    <location>
        <position position="105"/>
    </location>
</feature>
<feature type="domain" description="Peptidase S8/S53" evidence="7">
    <location>
        <begin position="427"/>
        <end position="551"/>
    </location>
</feature>
<feature type="active site" description="Charge relay system" evidence="5 6">
    <location>
        <position position="173"/>
    </location>
</feature>
<dbReference type="Gene3D" id="2.60.120.1290">
    <property type="match status" value="1"/>
</dbReference>
<dbReference type="RefSeq" id="WP_091688462.1">
    <property type="nucleotide sequence ID" value="NZ_BAABFM010000019.1"/>
</dbReference>
<evidence type="ECO:0000256" key="6">
    <source>
        <dbReference type="PROSITE-ProRule" id="PRU01240"/>
    </source>
</evidence>
<dbReference type="InterPro" id="IPR015500">
    <property type="entry name" value="Peptidase_S8_subtilisin-rel"/>
</dbReference>
<dbReference type="PIRSF" id="PIRSF037894">
    <property type="entry name" value="Subtilisin_rel_CspABC"/>
    <property type="match status" value="1"/>
</dbReference>
<dbReference type="GO" id="GO:0006508">
    <property type="term" value="P:proteolysis"/>
    <property type="evidence" value="ECO:0007669"/>
    <property type="project" value="UniProtKB-KW"/>
</dbReference>
<dbReference type="Gene3D" id="3.40.50.200">
    <property type="entry name" value="Peptidase S8/S53 domain"/>
    <property type="match status" value="1"/>
</dbReference>
<dbReference type="PRINTS" id="PR00723">
    <property type="entry name" value="SUBTILISIN"/>
</dbReference>
<evidence type="ECO:0000259" key="7">
    <source>
        <dbReference type="Pfam" id="PF00082"/>
    </source>
</evidence>
<accession>A0A1I5IG38</accession>
<evidence type="ECO:0000256" key="2">
    <source>
        <dbReference type="ARBA" id="ARBA00022670"/>
    </source>
</evidence>
<name>A0A1I5IG38_9FIRM</name>
<evidence type="ECO:0000256" key="5">
    <source>
        <dbReference type="PIRSR" id="PIRSR615500-1"/>
    </source>
</evidence>
<dbReference type="PROSITE" id="PS51892">
    <property type="entry name" value="SUBTILASE"/>
    <property type="match status" value="1"/>
</dbReference>
<feature type="active site" description="Charge relay system" evidence="5 6">
    <location>
        <position position="496"/>
    </location>
</feature>
<keyword evidence="2 6" id="KW-0645">Protease</keyword>
<comment type="similarity">
    <text evidence="1 6">Belongs to the peptidase S8 family.</text>
</comment>
<dbReference type="InterPro" id="IPR017310">
    <property type="entry name" value="Pept_S8A_subtilisin_clostridia"/>
</dbReference>
<evidence type="ECO:0000256" key="3">
    <source>
        <dbReference type="ARBA" id="ARBA00022801"/>
    </source>
</evidence>
<evidence type="ECO:0000313" key="8">
    <source>
        <dbReference type="EMBL" id="SFO59517.1"/>
    </source>
</evidence>